<keyword evidence="1" id="KW-1133">Transmembrane helix</keyword>
<dbReference type="AlphaFoldDB" id="A0A1W1XLC6"/>
<keyword evidence="3" id="KW-1185">Reference proteome</keyword>
<accession>A0A1W1XLC6</accession>
<gene>
    <name evidence="2" type="ORF">SAMN02745134_02300</name>
</gene>
<dbReference type="STRING" id="1121291.SAMN02745134_02300"/>
<reference evidence="2 3" key="1">
    <citation type="submission" date="2017-04" db="EMBL/GenBank/DDBJ databases">
        <authorList>
            <person name="Afonso C.L."/>
            <person name="Miller P.J."/>
            <person name="Scott M.A."/>
            <person name="Spackman E."/>
            <person name="Goraichik I."/>
            <person name="Dimitrov K.M."/>
            <person name="Suarez D.L."/>
            <person name="Swayne D.E."/>
        </authorList>
    </citation>
    <scope>NUCLEOTIDE SEQUENCE [LARGE SCALE GENOMIC DNA]</scope>
    <source>
        <strain evidence="2 3">DSM 12555</strain>
    </source>
</reference>
<evidence type="ECO:0000256" key="1">
    <source>
        <dbReference type="SAM" id="Phobius"/>
    </source>
</evidence>
<protein>
    <submittedName>
        <fullName evidence="2">Competence protein ComEC</fullName>
    </submittedName>
</protein>
<evidence type="ECO:0000313" key="2">
    <source>
        <dbReference type="EMBL" id="SMC24779.1"/>
    </source>
</evidence>
<name>A0A1W1XLC6_9CLOT</name>
<keyword evidence="1" id="KW-0812">Transmembrane</keyword>
<feature type="transmembrane region" description="Helical" evidence="1">
    <location>
        <begin position="35"/>
        <end position="54"/>
    </location>
</feature>
<dbReference type="Proteomes" id="UP000192468">
    <property type="component" value="Unassembled WGS sequence"/>
</dbReference>
<proteinExistence type="predicted"/>
<dbReference type="InterPro" id="IPR036866">
    <property type="entry name" value="RibonucZ/Hydroxyglut_hydro"/>
</dbReference>
<sequence>MFLEIILIMFGLVSTIYFITMLITALVTKKKKLKIYIICMIIGIIITFVGYLKIPIQDQSQIAKNSTTSDMEKETLSSNIVNTMLKINFIDNGDNGCILLQCGEKNILIDSGKAENIKEIESALKAHSVDTLYSVIITSGDDSNMGAAAKIISDYKVQEVRYIDDSIKSNSHYNELEAAVNSNGLELNKIESKYQIGDIDVEASDSKDNIKLKFSIPKNQSNLKNMSFVKDDFNKTSGISGIKHDVSTSCDSEGNFNVIIKTYTK</sequence>
<dbReference type="Gene3D" id="3.60.15.10">
    <property type="entry name" value="Ribonuclease Z/Hydroxyacylglutathione hydrolase-like"/>
    <property type="match status" value="1"/>
</dbReference>
<dbReference type="EMBL" id="FWXH01000007">
    <property type="protein sequence ID" value="SMC24779.1"/>
    <property type="molecule type" value="Genomic_DNA"/>
</dbReference>
<keyword evidence="1" id="KW-0472">Membrane</keyword>
<organism evidence="2 3">
    <name type="scientific">Clostridium acidisoli DSM 12555</name>
    <dbReference type="NCBI Taxonomy" id="1121291"/>
    <lineage>
        <taxon>Bacteria</taxon>
        <taxon>Bacillati</taxon>
        <taxon>Bacillota</taxon>
        <taxon>Clostridia</taxon>
        <taxon>Eubacteriales</taxon>
        <taxon>Clostridiaceae</taxon>
        <taxon>Clostridium</taxon>
    </lineage>
</organism>
<dbReference type="SUPFAM" id="SSF56281">
    <property type="entry name" value="Metallo-hydrolase/oxidoreductase"/>
    <property type="match status" value="1"/>
</dbReference>
<feature type="transmembrane region" description="Helical" evidence="1">
    <location>
        <begin position="6"/>
        <end position="28"/>
    </location>
</feature>
<evidence type="ECO:0000313" key="3">
    <source>
        <dbReference type="Proteomes" id="UP000192468"/>
    </source>
</evidence>